<reference evidence="2" key="1">
    <citation type="submission" date="2018-11" db="EMBL/GenBank/DDBJ databases">
        <authorList>
            <consortium name="Pathogen Informatics"/>
        </authorList>
    </citation>
    <scope>NUCLEOTIDE SEQUENCE</scope>
</reference>
<protein>
    <submittedName>
        <fullName evidence="2">Uncharacterized protein</fullName>
    </submittedName>
</protein>
<evidence type="ECO:0000313" key="2">
    <source>
        <dbReference type="EMBL" id="VEL14808.1"/>
    </source>
</evidence>
<comment type="caution">
    <text evidence="2">The sequence shown here is derived from an EMBL/GenBank/DDBJ whole genome shotgun (WGS) entry which is preliminary data.</text>
</comment>
<keyword evidence="3" id="KW-1185">Reference proteome</keyword>
<name>A0A3S5CEK2_9PLAT</name>
<evidence type="ECO:0000313" key="3">
    <source>
        <dbReference type="Proteomes" id="UP000784294"/>
    </source>
</evidence>
<evidence type="ECO:0000256" key="1">
    <source>
        <dbReference type="SAM" id="MobiDB-lite"/>
    </source>
</evidence>
<dbReference type="Proteomes" id="UP000784294">
    <property type="component" value="Unassembled WGS sequence"/>
</dbReference>
<dbReference type="EMBL" id="CAAALY010022409">
    <property type="protein sequence ID" value="VEL14808.1"/>
    <property type="molecule type" value="Genomic_DNA"/>
</dbReference>
<sequence>MARLREELQQEASRAATSRDQSSVNLAKTERELKSALQQTKEAAEIEANILRTQLTEARQQADVMMETRLREHKIAMEEALQVAERQREALTAEDA</sequence>
<accession>A0A3S5CEK2</accession>
<feature type="compositionally biased region" description="Polar residues" evidence="1">
    <location>
        <begin position="10"/>
        <end position="26"/>
    </location>
</feature>
<proteinExistence type="predicted"/>
<dbReference type="AlphaFoldDB" id="A0A3S5CEK2"/>
<feature type="region of interest" description="Disordered" evidence="1">
    <location>
        <begin position="1"/>
        <end position="26"/>
    </location>
</feature>
<gene>
    <name evidence="2" type="ORF">PXEA_LOCUS8248</name>
</gene>
<organism evidence="2 3">
    <name type="scientific">Protopolystoma xenopodis</name>
    <dbReference type="NCBI Taxonomy" id="117903"/>
    <lineage>
        <taxon>Eukaryota</taxon>
        <taxon>Metazoa</taxon>
        <taxon>Spiralia</taxon>
        <taxon>Lophotrochozoa</taxon>
        <taxon>Platyhelminthes</taxon>
        <taxon>Monogenea</taxon>
        <taxon>Polyopisthocotylea</taxon>
        <taxon>Polystomatidea</taxon>
        <taxon>Polystomatidae</taxon>
        <taxon>Protopolystoma</taxon>
    </lineage>
</organism>